<keyword evidence="6" id="KW-0808">Transferase</keyword>
<dbReference type="Pfam" id="PF00155">
    <property type="entry name" value="Aminotran_1_2"/>
    <property type="match status" value="1"/>
</dbReference>
<name>A0ABN8IXZ2_9NEOP</name>
<keyword evidence="5" id="KW-0032">Aminotransferase</keyword>
<feature type="non-terminal residue" evidence="15">
    <location>
        <position position="1"/>
    </location>
</feature>
<dbReference type="Proteomes" id="UP000837857">
    <property type="component" value="Chromosome 4"/>
</dbReference>
<evidence type="ECO:0000256" key="4">
    <source>
        <dbReference type="ARBA" id="ARBA00012753"/>
    </source>
</evidence>
<keyword evidence="7" id="KW-0663">Pyridoxal phosphate</keyword>
<evidence type="ECO:0000256" key="11">
    <source>
        <dbReference type="ARBA" id="ARBA00042867"/>
    </source>
</evidence>
<organism evidence="15 16">
    <name type="scientific">Iphiclides podalirius</name>
    <name type="common">scarce swallowtail</name>
    <dbReference type="NCBI Taxonomy" id="110791"/>
    <lineage>
        <taxon>Eukaryota</taxon>
        <taxon>Metazoa</taxon>
        <taxon>Ecdysozoa</taxon>
        <taxon>Arthropoda</taxon>
        <taxon>Hexapoda</taxon>
        <taxon>Insecta</taxon>
        <taxon>Pterygota</taxon>
        <taxon>Neoptera</taxon>
        <taxon>Endopterygota</taxon>
        <taxon>Lepidoptera</taxon>
        <taxon>Glossata</taxon>
        <taxon>Ditrysia</taxon>
        <taxon>Papilionoidea</taxon>
        <taxon>Papilionidae</taxon>
        <taxon>Papilioninae</taxon>
        <taxon>Iphiclides</taxon>
    </lineage>
</organism>
<evidence type="ECO:0000256" key="13">
    <source>
        <dbReference type="SAM" id="MobiDB-lite"/>
    </source>
</evidence>
<comment type="similarity">
    <text evidence="2">Belongs to the class-I pyridoxal-phosphate-dependent aminotransferase family.</text>
</comment>
<dbReference type="Gene3D" id="3.90.1150.10">
    <property type="entry name" value="Aspartate Aminotransferase, domain 1"/>
    <property type="match status" value="1"/>
</dbReference>
<dbReference type="PANTHER" id="PTHR11879:SF22">
    <property type="entry name" value="ASPARTATE AMINOTRANSFERASE, MITOCHONDRIAL"/>
    <property type="match status" value="1"/>
</dbReference>
<dbReference type="InterPro" id="IPR015422">
    <property type="entry name" value="PyrdxlP-dep_Trfase_small"/>
</dbReference>
<proteinExistence type="inferred from homology"/>
<evidence type="ECO:0000256" key="5">
    <source>
        <dbReference type="ARBA" id="ARBA00022576"/>
    </source>
</evidence>
<dbReference type="InterPro" id="IPR015421">
    <property type="entry name" value="PyrdxlP-dep_Trfase_major"/>
</dbReference>
<comment type="cofactor">
    <cofactor evidence="1">
        <name>pyridoxal 5'-phosphate</name>
        <dbReference type="ChEBI" id="CHEBI:597326"/>
    </cofactor>
</comment>
<dbReference type="InterPro" id="IPR004839">
    <property type="entry name" value="Aminotransferase_I/II_large"/>
</dbReference>
<dbReference type="InterPro" id="IPR015424">
    <property type="entry name" value="PyrdxlP-dep_Trfase"/>
</dbReference>
<comment type="subunit">
    <text evidence="3">Homodimer.</text>
</comment>
<feature type="domain" description="Aminotransferase class I/classII large" evidence="14">
    <location>
        <begin position="59"/>
        <end position="221"/>
    </location>
</feature>
<evidence type="ECO:0000256" key="6">
    <source>
        <dbReference type="ARBA" id="ARBA00022679"/>
    </source>
</evidence>
<evidence type="ECO:0000256" key="3">
    <source>
        <dbReference type="ARBA" id="ARBA00011738"/>
    </source>
</evidence>
<dbReference type="EMBL" id="OW152816">
    <property type="protein sequence ID" value="CAH2067343.1"/>
    <property type="molecule type" value="Genomic_DNA"/>
</dbReference>
<gene>
    <name evidence="15" type="ORF">IPOD504_LOCUS13833</name>
</gene>
<sequence>MTQVLKKVTVQVLKINNVENILGGTALRANSTWWSNVQMGPPDVILGITEAYKRDTHPNKVNLGVGAYRDDAGKPFVLPSVRMAEEIVHKKHLNHEYAPIGGEAAYTDAVAKLAFGEDSPVIKSKSNCTVQTLSGTGALRLGLEFITKHYAKTKEVWMPSPTWGNHPQICNTLNIPHNKYRYFDPKTNGFDLQGALEDICKIPEGAIILLHACAHNPTGVTRAPAIGSNCPRRSKRGSCSHSSTWRTRASQRATSTMTPSPCATS</sequence>
<evidence type="ECO:0000256" key="9">
    <source>
        <dbReference type="ARBA" id="ARBA00041257"/>
    </source>
</evidence>
<protein>
    <recommendedName>
        <fullName evidence="8">Aspartate aminotransferase, mitochondrial</fullName>
        <ecNumber evidence="4">2.6.1.1</ecNumber>
    </recommendedName>
    <alternativeName>
        <fullName evidence="9">Kynurenine aminotransferase 4</fullName>
    </alternativeName>
    <alternativeName>
        <fullName evidence="12">Kynurenine aminotransferase IV</fullName>
    </alternativeName>
    <alternativeName>
        <fullName evidence="11">Kynurenine--oxoglutarate transaminase 4</fullName>
    </alternativeName>
    <alternativeName>
        <fullName evidence="10">Kynurenine--oxoglutarate transaminase IV</fullName>
    </alternativeName>
</protein>
<dbReference type="InterPro" id="IPR000796">
    <property type="entry name" value="Asp_trans"/>
</dbReference>
<dbReference type="Gene3D" id="3.40.640.10">
    <property type="entry name" value="Type I PLP-dependent aspartate aminotransferase-like (Major domain)"/>
    <property type="match status" value="1"/>
</dbReference>
<reference evidence="15" key="1">
    <citation type="submission" date="2022-03" db="EMBL/GenBank/DDBJ databases">
        <authorList>
            <person name="Martin H S."/>
        </authorList>
    </citation>
    <scope>NUCLEOTIDE SEQUENCE</scope>
</reference>
<evidence type="ECO:0000313" key="16">
    <source>
        <dbReference type="Proteomes" id="UP000837857"/>
    </source>
</evidence>
<evidence type="ECO:0000313" key="15">
    <source>
        <dbReference type="EMBL" id="CAH2067343.1"/>
    </source>
</evidence>
<feature type="compositionally biased region" description="Polar residues" evidence="13">
    <location>
        <begin position="239"/>
        <end position="265"/>
    </location>
</feature>
<dbReference type="EC" id="2.6.1.1" evidence="4"/>
<keyword evidence="16" id="KW-1185">Reference proteome</keyword>
<feature type="region of interest" description="Disordered" evidence="13">
    <location>
        <begin position="225"/>
        <end position="265"/>
    </location>
</feature>
<evidence type="ECO:0000256" key="7">
    <source>
        <dbReference type="ARBA" id="ARBA00022898"/>
    </source>
</evidence>
<evidence type="ECO:0000259" key="14">
    <source>
        <dbReference type="Pfam" id="PF00155"/>
    </source>
</evidence>
<dbReference type="PANTHER" id="PTHR11879">
    <property type="entry name" value="ASPARTATE AMINOTRANSFERASE"/>
    <property type="match status" value="1"/>
</dbReference>
<evidence type="ECO:0000256" key="2">
    <source>
        <dbReference type="ARBA" id="ARBA00007441"/>
    </source>
</evidence>
<dbReference type="SUPFAM" id="SSF53383">
    <property type="entry name" value="PLP-dependent transferases"/>
    <property type="match status" value="1"/>
</dbReference>
<accession>A0ABN8IXZ2</accession>
<evidence type="ECO:0000256" key="8">
    <source>
        <dbReference type="ARBA" id="ARBA00040891"/>
    </source>
</evidence>
<evidence type="ECO:0000256" key="12">
    <source>
        <dbReference type="ARBA" id="ARBA00042891"/>
    </source>
</evidence>
<evidence type="ECO:0000256" key="1">
    <source>
        <dbReference type="ARBA" id="ARBA00001933"/>
    </source>
</evidence>
<evidence type="ECO:0000256" key="10">
    <source>
        <dbReference type="ARBA" id="ARBA00041746"/>
    </source>
</evidence>